<dbReference type="Gene3D" id="3.40.190.10">
    <property type="entry name" value="Periplasmic binding protein-like II"/>
    <property type="match status" value="4"/>
</dbReference>
<proteinExistence type="inferred from homology"/>
<comment type="similarity">
    <text evidence="2">Belongs to the bacterial solute-binding protein 1 family.</text>
</comment>
<gene>
    <name evidence="7" type="ORF">P4H66_03920</name>
</gene>
<name>A0ABU6GII5_9BACL</name>
<keyword evidence="8" id="KW-1185">Reference proteome</keyword>
<organism evidence="7 8">
    <name type="scientific">Paenibacillus dokdonensis</name>
    <dbReference type="NCBI Taxonomy" id="2567944"/>
    <lineage>
        <taxon>Bacteria</taxon>
        <taxon>Bacillati</taxon>
        <taxon>Bacillota</taxon>
        <taxon>Bacilli</taxon>
        <taxon>Bacillales</taxon>
        <taxon>Paenibacillaceae</taxon>
        <taxon>Paenibacillus</taxon>
    </lineage>
</organism>
<evidence type="ECO:0000256" key="5">
    <source>
        <dbReference type="SAM" id="MobiDB-lite"/>
    </source>
</evidence>
<keyword evidence="3" id="KW-0813">Transport</keyword>
<reference evidence="7 8" key="1">
    <citation type="submission" date="2023-03" db="EMBL/GenBank/DDBJ databases">
        <title>Bacillus Genome Sequencing.</title>
        <authorList>
            <person name="Dunlap C."/>
        </authorList>
    </citation>
    <scope>NUCLEOTIDE SEQUENCE [LARGE SCALE GENOMIC DNA]</scope>
    <source>
        <strain evidence="7 8">BD-525</strain>
    </source>
</reference>
<evidence type="ECO:0000256" key="4">
    <source>
        <dbReference type="ARBA" id="ARBA00022729"/>
    </source>
</evidence>
<dbReference type="RefSeq" id="WP_326085910.1">
    <property type="nucleotide sequence ID" value="NZ_JARLKZ010000003.1"/>
</dbReference>
<dbReference type="SUPFAM" id="SSF53850">
    <property type="entry name" value="Periplasmic binding protein-like II"/>
    <property type="match status" value="1"/>
</dbReference>
<dbReference type="PROSITE" id="PS51257">
    <property type="entry name" value="PROKAR_LIPOPROTEIN"/>
    <property type="match status" value="1"/>
</dbReference>
<feature type="chain" id="PRO_5047062651" evidence="6">
    <location>
        <begin position="25"/>
        <end position="555"/>
    </location>
</feature>
<comment type="subcellular location">
    <subcellularLocation>
        <location evidence="1">Cell envelope</location>
    </subcellularLocation>
</comment>
<dbReference type="InterPro" id="IPR006059">
    <property type="entry name" value="SBP"/>
</dbReference>
<feature type="signal peptide" evidence="6">
    <location>
        <begin position="1"/>
        <end position="24"/>
    </location>
</feature>
<protein>
    <submittedName>
        <fullName evidence="7">Extracellular solute-binding protein</fullName>
    </submittedName>
</protein>
<evidence type="ECO:0000313" key="8">
    <source>
        <dbReference type="Proteomes" id="UP001344632"/>
    </source>
</evidence>
<evidence type="ECO:0000256" key="2">
    <source>
        <dbReference type="ARBA" id="ARBA00008520"/>
    </source>
</evidence>
<feature type="compositionally biased region" description="Basic and acidic residues" evidence="5">
    <location>
        <begin position="42"/>
        <end position="54"/>
    </location>
</feature>
<sequence>MNKRKGMTVFVGVLMLLSMLTACGKSGTTDTGSVVDPGTKPAETKSEEKTDEPAASKLSGKIIISLPNASSTVWNAVADAYMKKNPDVTVKVDHKPADGYTEWLTAQFAAGQPDVDLVANNSVAALQSGGKFMDYLPYFDKNNPYTNKAWKDSLDLKAMGTNIEAMGAEDHIWTLNFESVQIVWAYNKEIFQKVGISEVPKTFNEMMDDFKKLKEAGYTPLALGGDSQSMWSGQAGWLVRVYADQFLRDYVNIVRSQDQDFTYLPEVDDKWKYDLSDPYNDANSNVTKDPLRQWKAVKEKEGPYKIEGNPQWKAYADNLKQLFQYTPEGFFGVKEEQAYKLFLTGKAATMLGTPASYWQLPKDFADGTKSGTQGGVKPFEYGFFNMPTMEGAEVMAPARTIQIPIGFYGFVSKDAEQNALDADFMMYLTSPEGYRVYAEAIQNSKDASLSGSPALKDITLPEEMTKAFADFKPIGNTEGIDMPGNILARGLWDYQPSVQEWVGSVQKFFAGKITTDEYLKQLQANIDKNFEAALKEKKFELSDLEHPDRRPPERK</sequence>
<evidence type="ECO:0000313" key="7">
    <source>
        <dbReference type="EMBL" id="MEC0239018.1"/>
    </source>
</evidence>
<dbReference type="InterPro" id="IPR050490">
    <property type="entry name" value="Bact_solute-bd_prot1"/>
</dbReference>
<dbReference type="PANTHER" id="PTHR43649:SF31">
    <property type="entry name" value="SN-GLYCEROL-3-PHOSPHATE-BINDING PERIPLASMIC PROTEIN UGPB"/>
    <property type="match status" value="1"/>
</dbReference>
<evidence type="ECO:0000256" key="3">
    <source>
        <dbReference type="ARBA" id="ARBA00022448"/>
    </source>
</evidence>
<evidence type="ECO:0000256" key="1">
    <source>
        <dbReference type="ARBA" id="ARBA00004196"/>
    </source>
</evidence>
<accession>A0ABU6GII5</accession>
<dbReference type="Pfam" id="PF01547">
    <property type="entry name" value="SBP_bac_1"/>
    <property type="match status" value="1"/>
</dbReference>
<dbReference type="EMBL" id="JARLKZ010000003">
    <property type="protein sequence ID" value="MEC0239018.1"/>
    <property type="molecule type" value="Genomic_DNA"/>
</dbReference>
<keyword evidence="4 6" id="KW-0732">Signal</keyword>
<comment type="caution">
    <text evidence="7">The sequence shown here is derived from an EMBL/GenBank/DDBJ whole genome shotgun (WGS) entry which is preliminary data.</text>
</comment>
<dbReference type="Proteomes" id="UP001344632">
    <property type="component" value="Unassembled WGS sequence"/>
</dbReference>
<feature type="region of interest" description="Disordered" evidence="5">
    <location>
        <begin position="26"/>
        <end position="54"/>
    </location>
</feature>
<dbReference type="PANTHER" id="PTHR43649">
    <property type="entry name" value="ARABINOSE-BINDING PROTEIN-RELATED"/>
    <property type="match status" value="1"/>
</dbReference>
<evidence type="ECO:0000256" key="6">
    <source>
        <dbReference type="SAM" id="SignalP"/>
    </source>
</evidence>